<evidence type="ECO:0000313" key="2">
    <source>
        <dbReference type="EMBL" id="WOI34750.1"/>
    </source>
</evidence>
<organism evidence="2 3">
    <name type="scientific">Tritonibacter scottomollicae</name>
    <name type="common">Epibacterium scottomollicae</name>
    <dbReference type="NCBI Taxonomy" id="483013"/>
    <lineage>
        <taxon>Bacteria</taxon>
        <taxon>Pseudomonadati</taxon>
        <taxon>Pseudomonadota</taxon>
        <taxon>Alphaproteobacteria</taxon>
        <taxon>Rhodobacterales</taxon>
        <taxon>Paracoccaceae</taxon>
        <taxon>Tritonibacter</taxon>
    </lineage>
</organism>
<reference evidence="2 3" key="1">
    <citation type="submission" date="2023-10" db="EMBL/GenBank/DDBJ databases">
        <title>Eight complete genome sequences of bacteria isolated from laboratory stock of Giant Kelp gametophytes.</title>
        <authorList>
            <person name="Tolentino B."/>
            <person name="Nuzhdin S."/>
        </authorList>
    </citation>
    <scope>NUCLEOTIDE SEQUENCE [LARGE SCALE GENOMIC DNA]</scope>
    <source>
        <strain evidence="2 3">LC.270.F.C4</strain>
    </source>
</reference>
<feature type="region of interest" description="Disordered" evidence="1">
    <location>
        <begin position="68"/>
        <end position="90"/>
    </location>
</feature>
<protein>
    <submittedName>
        <fullName evidence="2">Uncharacterized protein</fullName>
    </submittedName>
</protein>
<dbReference type="RefSeq" id="WP_317386588.1">
    <property type="nucleotide sequence ID" value="NZ_CP136704.1"/>
</dbReference>
<evidence type="ECO:0000256" key="1">
    <source>
        <dbReference type="SAM" id="MobiDB-lite"/>
    </source>
</evidence>
<keyword evidence="3" id="KW-1185">Reference proteome</keyword>
<proteinExistence type="predicted"/>
<sequence length="118" mass="12176">MTTLRRPTARHPAVLKHRDHGRLWRLVEGAVVDAFRNHPDFLTVSGHRSAVQSVTKRVVGQLVGHAKQAQGAVGPATGGAGSGGSAAISGAASGAGRHLLPLSRTRWPDLHAALCGGA</sequence>
<dbReference type="Proteomes" id="UP001302666">
    <property type="component" value="Chromosome"/>
</dbReference>
<name>A0ABZ0HIT0_TRISK</name>
<gene>
    <name evidence="2" type="ORF">R1T40_08500</name>
</gene>
<evidence type="ECO:0000313" key="3">
    <source>
        <dbReference type="Proteomes" id="UP001302666"/>
    </source>
</evidence>
<dbReference type="EMBL" id="CP136704">
    <property type="protein sequence ID" value="WOI34750.1"/>
    <property type="molecule type" value="Genomic_DNA"/>
</dbReference>
<accession>A0ABZ0HIT0</accession>